<accession>A0A5C7WFS2</accession>
<protein>
    <submittedName>
        <fullName evidence="2">Uncharacterized protein</fullName>
    </submittedName>
</protein>
<organism evidence="2 3">
    <name type="scientific">Aquipseudomonas alcaligenes</name>
    <name type="common">Pseudomonas alcaligenes</name>
    <dbReference type="NCBI Taxonomy" id="43263"/>
    <lineage>
        <taxon>Bacteria</taxon>
        <taxon>Pseudomonadati</taxon>
        <taxon>Pseudomonadota</taxon>
        <taxon>Gammaproteobacteria</taxon>
        <taxon>Pseudomonadales</taxon>
        <taxon>Pseudomonadaceae</taxon>
        <taxon>Aquipseudomonas</taxon>
    </lineage>
</organism>
<feature type="transmembrane region" description="Helical" evidence="1">
    <location>
        <begin position="199"/>
        <end position="216"/>
    </location>
</feature>
<keyword evidence="1" id="KW-0472">Membrane</keyword>
<evidence type="ECO:0000256" key="1">
    <source>
        <dbReference type="SAM" id="Phobius"/>
    </source>
</evidence>
<evidence type="ECO:0000313" key="3">
    <source>
        <dbReference type="Proteomes" id="UP000321110"/>
    </source>
</evidence>
<sequence>MSPTTWRRMRRWPTEAPDVLPTFRQHAGRYGFGLCLGVSFLCLLMAFALLRNSQALGLLEVLPAGFAIAFGVTLGASRDAPGYWIYAARSLKFMVLPSELQQLQQLRVSPLIGLLNPLRRPLSLPLLLAGLITVLLWAGLTLLPAYPALVTLVALGLLFPLLLALLLTGSAPYFMVLASDQGENAMLPQMTRLRDAGRYRAEDLAISLLISLALIWPLHGRPDFDLQSGYGKPEFAVAAMILGWIVTFFLLLGARRSRLYSAVGERLSALLRTPSAPVAGSARVLPRMALYYAAVGLWALLLCGLLAQLPQPLPFPLFCALLLVAPGWAFWRERGLTQQRDAEQAGLFIRELGVQPVAAGMPQRP</sequence>
<feature type="transmembrane region" description="Helical" evidence="1">
    <location>
        <begin position="56"/>
        <end position="76"/>
    </location>
</feature>
<keyword evidence="1" id="KW-0812">Transmembrane</keyword>
<feature type="transmembrane region" description="Helical" evidence="1">
    <location>
        <begin position="236"/>
        <end position="254"/>
    </location>
</feature>
<feature type="transmembrane region" description="Helical" evidence="1">
    <location>
        <begin position="30"/>
        <end position="50"/>
    </location>
</feature>
<evidence type="ECO:0000313" key="2">
    <source>
        <dbReference type="EMBL" id="TXI35899.1"/>
    </source>
</evidence>
<proteinExistence type="predicted"/>
<name>A0A5C7WFS2_AQUAC</name>
<reference evidence="2 3" key="1">
    <citation type="submission" date="2018-09" db="EMBL/GenBank/DDBJ databases">
        <title>Metagenome Assembled Genomes from an Advanced Water Purification Facility.</title>
        <authorList>
            <person name="Stamps B.W."/>
            <person name="Spear J.R."/>
        </authorList>
    </citation>
    <scope>NUCLEOTIDE SEQUENCE [LARGE SCALE GENOMIC DNA]</scope>
    <source>
        <strain evidence="2">Bin_52_1</strain>
    </source>
</reference>
<keyword evidence="1" id="KW-1133">Transmembrane helix</keyword>
<dbReference type="AlphaFoldDB" id="A0A5C7WFS2"/>
<dbReference type="EMBL" id="SSFO01000010">
    <property type="protein sequence ID" value="TXI35899.1"/>
    <property type="molecule type" value="Genomic_DNA"/>
</dbReference>
<feature type="transmembrane region" description="Helical" evidence="1">
    <location>
        <begin position="124"/>
        <end position="146"/>
    </location>
</feature>
<feature type="transmembrane region" description="Helical" evidence="1">
    <location>
        <begin position="152"/>
        <end position="178"/>
    </location>
</feature>
<comment type="caution">
    <text evidence="2">The sequence shown here is derived from an EMBL/GenBank/DDBJ whole genome shotgun (WGS) entry which is preliminary data.</text>
</comment>
<dbReference type="Proteomes" id="UP000321110">
    <property type="component" value="Unassembled WGS sequence"/>
</dbReference>
<feature type="transmembrane region" description="Helical" evidence="1">
    <location>
        <begin position="289"/>
        <end position="307"/>
    </location>
</feature>
<gene>
    <name evidence="2" type="ORF">E6Q69_00530</name>
</gene>
<feature type="transmembrane region" description="Helical" evidence="1">
    <location>
        <begin position="313"/>
        <end position="331"/>
    </location>
</feature>